<sequence>MDQPILSLRGVAKSYGDTNVLDGIDLDVAEGEFVAILGFSGAGKTTLINAIAGLVAPDAGEILLKGKAVSEPGKDRGLVFQSYSLFPWLTVQQNIALAVDAVHRDRSRAERAALVKQKVELVGLGHAMERKPAQLSGGMRQRVAVARALAMEPEILLMDEPLSALDALTRAKLQDEIERIRKEEGRTIVLVTNDVDEALLLADRVAVLTPAPAATIGQVFDVDVARPRDREAVNDDLHFQALRKRIVSYLGSLNAEAGTVGESSVDLPNVTPLDLAPPPQAYREAAQSAVTDRYLEFFKLDKVYPTPIGPLKVVEDFNLLMDRGEFVSLIGHSGCGKSTVLTMAAGLNEISGGGIVLDNREIDIAGPDKAVVFQAPSLMPWLTARQNVALGVERVYPHASKAERRDIVDYYLDRVGLGDAKERMAAEMSNGMRQRVGIARAFALSPRLLLLDEPFGMLDSLTRWDLQDVLVETWNRTKVTAIMVTHDVDEAILLADRVVMMTNGPNATIGKILKVDLPRPRDRKALLDHPKFYQYRQEVLHFLAEYDHGPSAKAA</sequence>
<comment type="similarity">
    <text evidence="2">Belongs to the ABC transporter superfamily.</text>
</comment>
<evidence type="ECO:0000313" key="10">
    <source>
        <dbReference type="Proteomes" id="UP000433652"/>
    </source>
</evidence>
<dbReference type="AlphaFoldDB" id="A0A6I4T050"/>
<dbReference type="RefSeq" id="WP_159797638.1">
    <property type="nucleotide sequence ID" value="NZ_WTYM01000058.1"/>
</dbReference>
<dbReference type="Gene3D" id="3.40.50.300">
    <property type="entry name" value="P-loop containing nucleotide triphosphate hydrolases"/>
    <property type="match status" value="2"/>
</dbReference>
<protein>
    <submittedName>
        <fullName evidence="9">ATP-binding cassette domain-containing protein</fullName>
    </submittedName>
</protein>
<evidence type="ECO:0000256" key="2">
    <source>
        <dbReference type="ARBA" id="ARBA00005417"/>
    </source>
</evidence>
<keyword evidence="3" id="KW-0813">Transport</keyword>
<dbReference type="PANTHER" id="PTHR42788:SF13">
    <property type="entry name" value="ALIPHATIC SULFONATES IMPORT ATP-BINDING PROTEIN SSUB"/>
    <property type="match status" value="1"/>
</dbReference>
<evidence type="ECO:0000256" key="4">
    <source>
        <dbReference type="ARBA" id="ARBA00022475"/>
    </source>
</evidence>
<dbReference type="CDD" id="cd03293">
    <property type="entry name" value="ABC_NrtD_SsuB_transporters"/>
    <property type="match status" value="2"/>
</dbReference>
<evidence type="ECO:0000256" key="5">
    <source>
        <dbReference type="ARBA" id="ARBA00022741"/>
    </source>
</evidence>
<dbReference type="GO" id="GO:0005524">
    <property type="term" value="F:ATP binding"/>
    <property type="evidence" value="ECO:0007669"/>
    <property type="project" value="UniProtKB-KW"/>
</dbReference>
<dbReference type="OrthoDB" id="9805029at2"/>
<proteinExistence type="inferred from homology"/>
<comment type="subcellular location">
    <subcellularLocation>
        <location evidence="1">Cell membrane</location>
        <topology evidence="1">Peripheral membrane protein</topology>
    </subcellularLocation>
</comment>
<keyword evidence="5" id="KW-0547">Nucleotide-binding</keyword>
<dbReference type="InterPro" id="IPR050166">
    <property type="entry name" value="ABC_transporter_ATP-bind"/>
</dbReference>
<dbReference type="InterPro" id="IPR003593">
    <property type="entry name" value="AAA+_ATPase"/>
</dbReference>
<dbReference type="GO" id="GO:0016887">
    <property type="term" value="F:ATP hydrolysis activity"/>
    <property type="evidence" value="ECO:0007669"/>
    <property type="project" value="InterPro"/>
</dbReference>
<dbReference type="EMBL" id="WTYM01000058">
    <property type="protein sequence ID" value="MXO60999.1"/>
    <property type="molecule type" value="Genomic_DNA"/>
</dbReference>
<dbReference type="SUPFAM" id="SSF52540">
    <property type="entry name" value="P-loop containing nucleoside triphosphate hydrolases"/>
    <property type="match status" value="2"/>
</dbReference>
<feature type="domain" description="ABC transporter" evidence="8">
    <location>
        <begin position="298"/>
        <end position="528"/>
    </location>
</feature>
<keyword evidence="10" id="KW-1185">Reference proteome</keyword>
<keyword evidence="6 9" id="KW-0067">ATP-binding</keyword>
<evidence type="ECO:0000256" key="7">
    <source>
        <dbReference type="ARBA" id="ARBA00023136"/>
    </source>
</evidence>
<dbReference type="Proteomes" id="UP000433652">
    <property type="component" value="Unassembled WGS sequence"/>
</dbReference>
<dbReference type="PROSITE" id="PS50893">
    <property type="entry name" value="ABC_TRANSPORTER_2"/>
    <property type="match status" value="2"/>
</dbReference>
<dbReference type="InterPro" id="IPR027417">
    <property type="entry name" value="P-loop_NTPase"/>
</dbReference>
<evidence type="ECO:0000259" key="8">
    <source>
        <dbReference type="PROSITE" id="PS50893"/>
    </source>
</evidence>
<gene>
    <name evidence="9" type="ORF">GRI89_15765</name>
</gene>
<dbReference type="PROSITE" id="PS00211">
    <property type="entry name" value="ABC_TRANSPORTER_1"/>
    <property type="match status" value="1"/>
</dbReference>
<dbReference type="InterPro" id="IPR005890">
    <property type="entry name" value="NO3_transporter_ATP-bd-like"/>
</dbReference>
<evidence type="ECO:0000256" key="3">
    <source>
        <dbReference type="ARBA" id="ARBA00022448"/>
    </source>
</evidence>
<accession>A0A6I4T050</accession>
<keyword evidence="7" id="KW-0472">Membrane</keyword>
<dbReference type="GO" id="GO:0005886">
    <property type="term" value="C:plasma membrane"/>
    <property type="evidence" value="ECO:0007669"/>
    <property type="project" value="UniProtKB-SubCell"/>
</dbReference>
<dbReference type="InterPro" id="IPR017871">
    <property type="entry name" value="ABC_transporter-like_CS"/>
</dbReference>
<evidence type="ECO:0000256" key="6">
    <source>
        <dbReference type="ARBA" id="ARBA00022840"/>
    </source>
</evidence>
<dbReference type="InterPro" id="IPR003439">
    <property type="entry name" value="ABC_transporter-like_ATP-bd"/>
</dbReference>
<comment type="caution">
    <text evidence="9">The sequence shown here is derived from an EMBL/GenBank/DDBJ whole genome shotgun (WGS) entry which is preliminary data.</text>
</comment>
<organism evidence="9 10">
    <name type="scientific">Croceibacterium salegens</name>
    <dbReference type="NCBI Taxonomy" id="1737568"/>
    <lineage>
        <taxon>Bacteria</taxon>
        <taxon>Pseudomonadati</taxon>
        <taxon>Pseudomonadota</taxon>
        <taxon>Alphaproteobacteria</taxon>
        <taxon>Sphingomonadales</taxon>
        <taxon>Erythrobacteraceae</taxon>
        <taxon>Croceibacterium</taxon>
    </lineage>
</organism>
<evidence type="ECO:0000256" key="1">
    <source>
        <dbReference type="ARBA" id="ARBA00004202"/>
    </source>
</evidence>
<evidence type="ECO:0000313" key="9">
    <source>
        <dbReference type="EMBL" id="MXO60999.1"/>
    </source>
</evidence>
<dbReference type="Pfam" id="PF00005">
    <property type="entry name" value="ABC_tran"/>
    <property type="match status" value="2"/>
</dbReference>
<feature type="domain" description="ABC transporter" evidence="8">
    <location>
        <begin position="6"/>
        <end position="235"/>
    </location>
</feature>
<dbReference type="GO" id="GO:0015112">
    <property type="term" value="F:nitrate transmembrane transporter activity"/>
    <property type="evidence" value="ECO:0007669"/>
    <property type="project" value="InterPro"/>
</dbReference>
<keyword evidence="4" id="KW-1003">Cell membrane</keyword>
<dbReference type="SMART" id="SM00382">
    <property type="entry name" value="AAA"/>
    <property type="match status" value="2"/>
</dbReference>
<reference evidence="9 10" key="1">
    <citation type="submission" date="2019-12" db="EMBL/GenBank/DDBJ databases">
        <title>Genomic-based taxomic classification of the family Erythrobacteraceae.</title>
        <authorList>
            <person name="Xu L."/>
        </authorList>
    </citation>
    <scope>NUCLEOTIDE SEQUENCE [LARGE SCALE GENOMIC DNA]</scope>
    <source>
        <strain evidence="9 10">MCCC 1K01500</strain>
    </source>
</reference>
<dbReference type="PANTHER" id="PTHR42788">
    <property type="entry name" value="TAURINE IMPORT ATP-BINDING PROTEIN-RELATED"/>
    <property type="match status" value="1"/>
</dbReference>
<name>A0A6I4T050_9SPHN</name>
<dbReference type="NCBIfam" id="TIGR01184">
    <property type="entry name" value="ntrCD"/>
    <property type="match status" value="2"/>
</dbReference>